<proteinExistence type="inferred from homology"/>
<dbReference type="InterPro" id="IPR029021">
    <property type="entry name" value="Prot-tyrosine_phosphatase-like"/>
</dbReference>
<keyword evidence="4" id="KW-0904">Protein phosphatase</keyword>
<reference evidence="8" key="1">
    <citation type="submission" date="2014-11" db="EMBL/GenBank/DDBJ databases">
        <authorList>
            <person name="Otto D Thomas"/>
            <person name="Naeem Raeece"/>
        </authorList>
    </citation>
    <scope>NUCLEOTIDE SEQUENCE</scope>
</reference>
<evidence type="ECO:0000313" key="8">
    <source>
        <dbReference type="EMBL" id="CEM24685.1"/>
    </source>
</evidence>
<gene>
    <name evidence="8" type="ORF">Cvel_20639</name>
</gene>
<dbReference type="InterPro" id="IPR050561">
    <property type="entry name" value="PTP"/>
</dbReference>
<dbReference type="SUPFAM" id="SSF52799">
    <property type="entry name" value="(Phosphotyrosine protein) phosphatases II"/>
    <property type="match status" value="2"/>
</dbReference>
<dbReference type="VEuPathDB" id="CryptoDB:Cvel_20639"/>
<dbReference type="CDD" id="cd17657">
    <property type="entry name" value="CDC14_N"/>
    <property type="match status" value="1"/>
</dbReference>
<dbReference type="PROSITE" id="PS50054">
    <property type="entry name" value="TYR_PHOSPHATASE_DUAL"/>
    <property type="match status" value="1"/>
</dbReference>
<dbReference type="Gene3D" id="3.90.190.10">
    <property type="entry name" value="Protein tyrosine phosphatase superfamily"/>
    <property type="match status" value="2"/>
</dbReference>
<dbReference type="CDD" id="cd14499">
    <property type="entry name" value="CDC14_C"/>
    <property type="match status" value="1"/>
</dbReference>
<dbReference type="EC" id="3.1.3.48" evidence="2"/>
<dbReference type="InterPro" id="IPR020422">
    <property type="entry name" value="TYR_PHOSPHATASE_DUAL_dom"/>
</dbReference>
<evidence type="ECO:0000259" key="6">
    <source>
        <dbReference type="PROSITE" id="PS50054"/>
    </source>
</evidence>
<dbReference type="InterPro" id="IPR000387">
    <property type="entry name" value="Tyr_Pase_dom"/>
</dbReference>
<keyword evidence="3" id="KW-0378">Hydrolase</keyword>
<dbReference type="Pfam" id="PF22785">
    <property type="entry name" value="Tc-R-P"/>
    <property type="match status" value="1"/>
</dbReference>
<feature type="compositionally biased region" description="Basic and acidic residues" evidence="5">
    <location>
        <begin position="361"/>
        <end position="370"/>
    </location>
</feature>
<protein>
    <recommendedName>
        <fullName evidence="2">protein-tyrosine-phosphatase</fullName>
        <ecNumber evidence="2">3.1.3.48</ecNumber>
    </recommendedName>
</protein>
<dbReference type="InterPro" id="IPR016130">
    <property type="entry name" value="Tyr_Pase_AS"/>
</dbReference>
<dbReference type="AlphaFoldDB" id="A0A0G4G842"/>
<sequence length="383" mass="44041">MTERELQEAIEILPGRFYWCALHSVPKQTANTHYFCIDQELVYEPFFADFGPLSLGLTYRYCKMMERKLSDPALASKRIVHYCSTDPHKRANAAYLVGAFQIVVLNKPADDAYRPFVGIYPPFLPFRDATYGICTYHCTIHDCLKGLEWGIKLGWFDYTNFNLQEYEYFERVENGDLNWVIPKKFVAFSGPAPTATDEDGFHTFTPENYVPIFKKLGVTMVVRLNKKQYDRERFTKHGIKHVDLYFLDGSCPSREIILKFLDIVENEPGAVAVHCKAGLGRTGSLIGAYAIKHFRFPAAYWIGWNRITRPGSVLGPQQHFLCEIQNELIQMGVAQQRIRPAMIDQKEVEMTQARVGEMSADEQRIRRHGDQGQGERLMEAKRG</sequence>
<accession>A0A0G4G842</accession>
<evidence type="ECO:0000256" key="2">
    <source>
        <dbReference type="ARBA" id="ARBA00013064"/>
    </source>
</evidence>
<evidence type="ECO:0000256" key="4">
    <source>
        <dbReference type="ARBA" id="ARBA00022912"/>
    </source>
</evidence>
<feature type="domain" description="Tyrosine-protein phosphatase" evidence="6">
    <location>
        <begin position="175"/>
        <end position="333"/>
    </location>
</feature>
<evidence type="ECO:0000259" key="7">
    <source>
        <dbReference type="PROSITE" id="PS50056"/>
    </source>
</evidence>
<feature type="region of interest" description="Disordered" evidence="5">
    <location>
        <begin position="357"/>
        <end position="383"/>
    </location>
</feature>
<dbReference type="InterPro" id="IPR029260">
    <property type="entry name" value="DSPn"/>
</dbReference>
<dbReference type="PhylomeDB" id="A0A0G4G842"/>
<dbReference type="InterPro" id="IPR044506">
    <property type="entry name" value="CDC14_C"/>
</dbReference>
<dbReference type="EMBL" id="CDMZ01000961">
    <property type="protein sequence ID" value="CEM24685.1"/>
    <property type="molecule type" value="Genomic_DNA"/>
</dbReference>
<dbReference type="Pfam" id="PF14671">
    <property type="entry name" value="DSPn"/>
    <property type="match status" value="1"/>
</dbReference>
<feature type="domain" description="Tyrosine specific protein phosphatases" evidence="7">
    <location>
        <begin position="258"/>
        <end position="320"/>
    </location>
</feature>
<name>A0A0G4G842_9ALVE</name>
<evidence type="ECO:0000256" key="1">
    <source>
        <dbReference type="ARBA" id="ARBA00007315"/>
    </source>
</evidence>
<evidence type="ECO:0000256" key="5">
    <source>
        <dbReference type="SAM" id="MobiDB-lite"/>
    </source>
</evidence>
<comment type="similarity">
    <text evidence="1">Belongs to the protein-tyrosine phosphatase family. Non-receptor class CDC14 subfamily.</text>
</comment>
<dbReference type="PROSITE" id="PS00383">
    <property type="entry name" value="TYR_PHOSPHATASE_1"/>
    <property type="match status" value="1"/>
</dbReference>
<dbReference type="GO" id="GO:0004725">
    <property type="term" value="F:protein tyrosine phosphatase activity"/>
    <property type="evidence" value="ECO:0007669"/>
    <property type="project" value="UniProtKB-EC"/>
</dbReference>
<evidence type="ECO:0000256" key="3">
    <source>
        <dbReference type="ARBA" id="ARBA00022801"/>
    </source>
</evidence>
<organism evidence="8">
    <name type="scientific">Chromera velia CCMP2878</name>
    <dbReference type="NCBI Taxonomy" id="1169474"/>
    <lineage>
        <taxon>Eukaryota</taxon>
        <taxon>Sar</taxon>
        <taxon>Alveolata</taxon>
        <taxon>Colpodellida</taxon>
        <taxon>Chromeraceae</taxon>
        <taxon>Chromera</taxon>
    </lineage>
</organism>
<dbReference type="FunFam" id="3.90.190.10:FF:000006">
    <property type="entry name" value="Dual specificity protein phosphatase CDC14B"/>
    <property type="match status" value="1"/>
</dbReference>
<dbReference type="PROSITE" id="PS50056">
    <property type="entry name" value="TYR_PHOSPHATASE_2"/>
    <property type="match status" value="1"/>
</dbReference>
<dbReference type="PANTHER" id="PTHR23339">
    <property type="entry name" value="TYROSINE SPECIFIC PROTEIN PHOSPHATASE AND DUAL SPECIFICITY PROTEIN PHOSPHATASE"/>
    <property type="match status" value="1"/>
</dbReference>